<dbReference type="AlphaFoldDB" id="A0A6J3LV47"/>
<keyword evidence="3" id="KW-0689">Ribosomal protein</keyword>
<keyword evidence="5" id="KW-0687">Ribonucleoprotein</keyword>
<evidence type="ECO:0000313" key="7">
    <source>
        <dbReference type="Proteomes" id="UP000504637"/>
    </source>
</evidence>
<evidence type="ECO:0000256" key="6">
    <source>
        <dbReference type="ARBA" id="ARBA00035180"/>
    </source>
</evidence>
<evidence type="ECO:0000256" key="4">
    <source>
        <dbReference type="ARBA" id="ARBA00023128"/>
    </source>
</evidence>
<dbReference type="InterPro" id="IPR042776">
    <property type="entry name" value="Ribosomal_mL53_fung"/>
</dbReference>
<dbReference type="Gene3D" id="3.40.30.10">
    <property type="entry name" value="Glutaredoxin"/>
    <property type="match status" value="1"/>
</dbReference>
<organism evidence="8">
    <name type="scientific">Dissoconium aciculare CBS 342.82</name>
    <dbReference type="NCBI Taxonomy" id="1314786"/>
    <lineage>
        <taxon>Eukaryota</taxon>
        <taxon>Fungi</taxon>
        <taxon>Dikarya</taxon>
        <taxon>Ascomycota</taxon>
        <taxon>Pezizomycotina</taxon>
        <taxon>Dothideomycetes</taxon>
        <taxon>Dothideomycetidae</taxon>
        <taxon>Mycosphaerellales</taxon>
        <taxon>Dissoconiaceae</taxon>
        <taxon>Dissoconium</taxon>
    </lineage>
</organism>
<evidence type="ECO:0000256" key="3">
    <source>
        <dbReference type="ARBA" id="ARBA00022980"/>
    </source>
</evidence>
<dbReference type="GeneID" id="54366639"/>
<evidence type="ECO:0000256" key="1">
    <source>
        <dbReference type="ARBA" id="ARBA00004173"/>
    </source>
</evidence>
<keyword evidence="4" id="KW-0496">Mitochondrion</keyword>
<dbReference type="PANTHER" id="PTHR28236">
    <property type="entry name" value="54S RIBOSOMAL PROTEIN L44, MITOCHONDRIAL"/>
    <property type="match status" value="1"/>
</dbReference>
<reference evidence="8" key="3">
    <citation type="submission" date="2025-08" db="UniProtKB">
        <authorList>
            <consortium name="RefSeq"/>
        </authorList>
    </citation>
    <scope>IDENTIFICATION</scope>
    <source>
        <strain evidence="8">CBS 342.82</strain>
    </source>
</reference>
<accession>A0A6J3LV47</accession>
<dbReference type="InterPro" id="IPR019716">
    <property type="entry name" value="Ribosomal_mL53"/>
</dbReference>
<gene>
    <name evidence="8" type="ORF">K489DRAFT_68732</name>
</gene>
<dbReference type="PANTHER" id="PTHR28236:SF1">
    <property type="entry name" value="LARGE RIBOSOMAL SUBUNIT PROTEIN ML53"/>
    <property type="match status" value="1"/>
</dbReference>
<dbReference type="GO" id="GO:0005762">
    <property type="term" value="C:mitochondrial large ribosomal subunit"/>
    <property type="evidence" value="ECO:0007669"/>
    <property type="project" value="TreeGrafter"/>
</dbReference>
<proteinExistence type="inferred from homology"/>
<dbReference type="Proteomes" id="UP000504637">
    <property type="component" value="Unplaced"/>
</dbReference>
<protein>
    <recommendedName>
        <fullName evidence="6">Large ribosomal subunit protein mL53</fullName>
    </recommendedName>
</protein>
<evidence type="ECO:0000313" key="8">
    <source>
        <dbReference type="RefSeq" id="XP_033456579.1"/>
    </source>
</evidence>
<dbReference type="RefSeq" id="XP_033456579.1">
    <property type="nucleotide sequence ID" value="XM_033608838.1"/>
</dbReference>
<keyword evidence="7" id="KW-1185">Reference proteome</keyword>
<reference evidence="8" key="1">
    <citation type="submission" date="2020-01" db="EMBL/GenBank/DDBJ databases">
        <authorList>
            <consortium name="DOE Joint Genome Institute"/>
            <person name="Haridas S."/>
            <person name="Albert R."/>
            <person name="Binder M."/>
            <person name="Bloem J."/>
            <person name="Labutti K."/>
            <person name="Salamov A."/>
            <person name="Andreopoulos B."/>
            <person name="Baker S.E."/>
            <person name="Barry K."/>
            <person name="Bills G."/>
            <person name="Bluhm B.H."/>
            <person name="Cannon C."/>
            <person name="Castanera R."/>
            <person name="Culley D.E."/>
            <person name="Daum C."/>
            <person name="Ezra D."/>
            <person name="Gonzalez J.B."/>
            <person name="Henrissat B."/>
            <person name="Kuo A."/>
            <person name="Liang C."/>
            <person name="Lipzen A."/>
            <person name="Lutzoni F."/>
            <person name="Magnuson J."/>
            <person name="Mondo S."/>
            <person name="Nolan M."/>
            <person name="Ohm R."/>
            <person name="Pangilinan J."/>
            <person name="Park H.-J."/>
            <person name="Ramirez L."/>
            <person name="Alfaro M."/>
            <person name="Sun H."/>
            <person name="Tritt A."/>
            <person name="Yoshinaga Y."/>
            <person name="Zwiers L.-H."/>
            <person name="Turgeon B.G."/>
            <person name="Goodwin S.B."/>
            <person name="Spatafora J.W."/>
            <person name="Crous P.W."/>
            <person name="Grigoriev I.V."/>
        </authorList>
    </citation>
    <scope>NUCLEOTIDE SEQUENCE</scope>
    <source>
        <strain evidence="8">CBS 342.82</strain>
    </source>
</reference>
<evidence type="ECO:0000256" key="2">
    <source>
        <dbReference type="ARBA" id="ARBA00005557"/>
    </source>
</evidence>
<evidence type="ECO:0000256" key="5">
    <source>
        <dbReference type="ARBA" id="ARBA00023274"/>
    </source>
</evidence>
<reference evidence="8" key="2">
    <citation type="submission" date="2020-04" db="EMBL/GenBank/DDBJ databases">
        <authorList>
            <consortium name="NCBI Genome Project"/>
        </authorList>
    </citation>
    <scope>NUCLEOTIDE SEQUENCE</scope>
    <source>
        <strain evidence="8">CBS 342.82</strain>
    </source>
</reference>
<dbReference type="GO" id="GO:0003735">
    <property type="term" value="F:structural constituent of ribosome"/>
    <property type="evidence" value="ECO:0007669"/>
    <property type="project" value="TreeGrafter"/>
</dbReference>
<name>A0A6J3LV47_9PEZI</name>
<dbReference type="OrthoDB" id="4136894at2759"/>
<dbReference type="Pfam" id="PF10780">
    <property type="entry name" value="MRP_L53"/>
    <property type="match status" value="1"/>
</dbReference>
<comment type="similarity">
    <text evidence="2">Belongs to the mitochondrion-specific ribosomal protein mL53 family.</text>
</comment>
<sequence length="148" mass="16434">MKSCSQMIIFCTMPTCKVYTCVNRATAERDGIPRADPKISDKISDTPAVMLTKYITAVKTSFSPFNPRSGKTVRSFLALLPSNARSTMAIDVKMFGKAQAEAPATLAISFKDGKEMKIDLEKMKIKDIQQEVDRHARGLRRVEELSGN</sequence>
<comment type="subcellular location">
    <subcellularLocation>
        <location evidence="1">Mitochondrion</location>
    </subcellularLocation>
</comment>